<dbReference type="SUPFAM" id="SSF53335">
    <property type="entry name" value="S-adenosyl-L-methionine-dependent methyltransferases"/>
    <property type="match status" value="1"/>
</dbReference>
<organism evidence="9 10">
    <name type="scientific">Streblomastix strix</name>
    <dbReference type="NCBI Taxonomy" id="222440"/>
    <lineage>
        <taxon>Eukaryota</taxon>
        <taxon>Metamonada</taxon>
        <taxon>Preaxostyla</taxon>
        <taxon>Oxymonadida</taxon>
        <taxon>Streblomastigidae</taxon>
        <taxon>Streblomastix</taxon>
    </lineage>
</organism>
<evidence type="ECO:0000256" key="2">
    <source>
        <dbReference type="ARBA" id="ARBA00006149"/>
    </source>
</evidence>
<evidence type="ECO:0000259" key="8">
    <source>
        <dbReference type="Pfam" id="PF05175"/>
    </source>
</evidence>
<comment type="similarity">
    <text evidence="2">Belongs to the eukaryotic/archaeal PrmC-related family.</text>
</comment>
<feature type="region of interest" description="Disordered" evidence="7">
    <location>
        <begin position="1"/>
        <end position="25"/>
    </location>
</feature>
<keyword evidence="5" id="KW-0949">S-adenosyl-L-methionine</keyword>
<dbReference type="CDD" id="cd02440">
    <property type="entry name" value="AdoMet_MTases"/>
    <property type="match status" value="1"/>
</dbReference>
<feature type="domain" description="Methyltransferase small" evidence="8">
    <location>
        <begin position="65"/>
        <end position="147"/>
    </location>
</feature>
<keyword evidence="4 9" id="KW-0808">Transferase</keyword>
<dbReference type="GO" id="GO:0035657">
    <property type="term" value="C:eRF1 methyltransferase complex"/>
    <property type="evidence" value="ECO:0007669"/>
    <property type="project" value="TreeGrafter"/>
</dbReference>
<evidence type="ECO:0000256" key="4">
    <source>
        <dbReference type="ARBA" id="ARBA00022679"/>
    </source>
</evidence>
<gene>
    <name evidence="9" type="ORF">EZS28_003501</name>
</gene>
<dbReference type="Pfam" id="PF05175">
    <property type="entry name" value="MTS"/>
    <property type="match status" value="1"/>
</dbReference>
<dbReference type="InterPro" id="IPR002052">
    <property type="entry name" value="DNA_methylase_N6_adenine_CS"/>
</dbReference>
<keyword evidence="3 9" id="KW-0489">Methyltransferase</keyword>
<comment type="subcellular location">
    <subcellularLocation>
        <location evidence="1">Nucleus</location>
    </subcellularLocation>
</comment>
<sequence>MHNKSNKKSDESKISDATNTKFPTPIYPEALETSRTYPPAEDTFLLLDALERDLHLIKKLNPLICVEIGCGSGVVISFFSANFLSNSALCLAVDISDDAAHITKQTCQMNNVNVEVVRCDLLGPLEGKLYRSFDIILFNPPYVPTDAEEFEEAKSSAINADYTSDSKLSQLSVISAAWAGGKNGMEVTDRILNKLDDLLAPDGLAYIVFLSSNKPKEVIIRMRQFGFDGKIILQREAGIEQLSIVRFMRRN</sequence>
<evidence type="ECO:0000313" key="10">
    <source>
        <dbReference type="Proteomes" id="UP000324800"/>
    </source>
</evidence>
<dbReference type="Gene3D" id="3.40.50.150">
    <property type="entry name" value="Vaccinia Virus protein VP39"/>
    <property type="match status" value="1"/>
</dbReference>
<dbReference type="FunFam" id="3.40.50.150:FF:000077">
    <property type="entry name" value="HemK methyltransferase family member 2"/>
    <property type="match status" value="1"/>
</dbReference>
<dbReference type="Proteomes" id="UP000324800">
    <property type="component" value="Unassembled WGS sequence"/>
</dbReference>
<dbReference type="InterPro" id="IPR029063">
    <property type="entry name" value="SAM-dependent_MTases_sf"/>
</dbReference>
<dbReference type="EMBL" id="SNRW01000467">
    <property type="protein sequence ID" value="KAA6400970.1"/>
    <property type="molecule type" value="Genomic_DNA"/>
</dbReference>
<dbReference type="InterPro" id="IPR007848">
    <property type="entry name" value="Small_mtfrase_dom"/>
</dbReference>
<proteinExistence type="inferred from homology"/>
<keyword evidence="6" id="KW-0539">Nucleus</keyword>
<dbReference type="InterPro" id="IPR004557">
    <property type="entry name" value="PrmC-related"/>
</dbReference>
<dbReference type="PROSITE" id="PS00092">
    <property type="entry name" value="N6_MTASE"/>
    <property type="match status" value="1"/>
</dbReference>
<reference evidence="9 10" key="1">
    <citation type="submission" date="2019-03" db="EMBL/GenBank/DDBJ databases">
        <title>Single cell metagenomics reveals metabolic interactions within the superorganism composed of flagellate Streblomastix strix and complex community of Bacteroidetes bacteria on its surface.</title>
        <authorList>
            <person name="Treitli S.C."/>
            <person name="Kolisko M."/>
            <person name="Husnik F."/>
            <person name="Keeling P."/>
            <person name="Hampl V."/>
        </authorList>
    </citation>
    <scope>NUCLEOTIDE SEQUENCE [LARGE SCALE GENOMIC DNA]</scope>
    <source>
        <strain evidence="9">ST1C</strain>
    </source>
</reference>
<dbReference type="GO" id="GO:0003676">
    <property type="term" value="F:nucleic acid binding"/>
    <property type="evidence" value="ECO:0007669"/>
    <property type="project" value="InterPro"/>
</dbReference>
<dbReference type="PANTHER" id="PTHR45875:SF1">
    <property type="entry name" value="METHYLTRANSFERASE N6AMT1"/>
    <property type="match status" value="1"/>
</dbReference>
<dbReference type="GO" id="GO:0005634">
    <property type="term" value="C:nucleus"/>
    <property type="evidence" value="ECO:0007669"/>
    <property type="project" value="UniProtKB-SubCell"/>
</dbReference>
<accession>A0A5J4X1D0</accession>
<feature type="non-terminal residue" evidence="9">
    <location>
        <position position="251"/>
    </location>
</feature>
<dbReference type="GO" id="GO:0008276">
    <property type="term" value="F:protein methyltransferase activity"/>
    <property type="evidence" value="ECO:0007669"/>
    <property type="project" value="TreeGrafter"/>
</dbReference>
<name>A0A5J4X1D0_9EUKA</name>
<dbReference type="PANTHER" id="PTHR45875">
    <property type="entry name" value="METHYLTRANSFERASE N6AMT1"/>
    <property type="match status" value="1"/>
</dbReference>
<dbReference type="OrthoDB" id="406152at2759"/>
<dbReference type="GO" id="GO:0008757">
    <property type="term" value="F:S-adenosylmethionine-dependent methyltransferase activity"/>
    <property type="evidence" value="ECO:0007669"/>
    <property type="project" value="TreeGrafter"/>
</dbReference>
<dbReference type="NCBIfam" id="TIGR00537">
    <property type="entry name" value="hemK_rel_arch"/>
    <property type="match status" value="1"/>
</dbReference>
<evidence type="ECO:0000256" key="7">
    <source>
        <dbReference type="SAM" id="MobiDB-lite"/>
    </source>
</evidence>
<dbReference type="InterPro" id="IPR052190">
    <property type="entry name" value="Euk-Arch_PrmC-MTase"/>
</dbReference>
<comment type="caution">
    <text evidence="9">The sequence shown here is derived from an EMBL/GenBank/DDBJ whole genome shotgun (WGS) entry which is preliminary data.</text>
</comment>
<evidence type="ECO:0000256" key="1">
    <source>
        <dbReference type="ARBA" id="ARBA00004123"/>
    </source>
</evidence>
<protein>
    <submittedName>
        <fullName evidence="9">Putative S-adenosyl-L-methionine-dependent methyltransferase</fullName>
    </submittedName>
</protein>
<evidence type="ECO:0000313" key="9">
    <source>
        <dbReference type="EMBL" id="KAA6400970.1"/>
    </source>
</evidence>
<evidence type="ECO:0000256" key="6">
    <source>
        <dbReference type="ARBA" id="ARBA00023242"/>
    </source>
</evidence>
<evidence type="ECO:0000256" key="5">
    <source>
        <dbReference type="ARBA" id="ARBA00022691"/>
    </source>
</evidence>
<dbReference type="GO" id="GO:0032259">
    <property type="term" value="P:methylation"/>
    <property type="evidence" value="ECO:0007669"/>
    <property type="project" value="UniProtKB-KW"/>
</dbReference>
<dbReference type="AlphaFoldDB" id="A0A5J4X1D0"/>
<evidence type="ECO:0000256" key="3">
    <source>
        <dbReference type="ARBA" id="ARBA00022603"/>
    </source>
</evidence>